<dbReference type="EMBL" id="JARJLG010000064">
    <property type="protein sequence ID" value="KAJ7755312.1"/>
    <property type="molecule type" value="Genomic_DNA"/>
</dbReference>
<reference evidence="2" key="1">
    <citation type="submission" date="2023-03" db="EMBL/GenBank/DDBJ databases">
        <title>Massive genome expansion in bonnet fungi (Mycena s.s.) driven by repeated elements and novel gene families across ecological guilds.</title>
        <authorList>
            <consortium name="Lawrence Berkeley National Laboratory"/>
            <person name="Harder C.B."/>
            <person name="Miyauchi S."/>
            <person name="Viragh M."/>
            <person name="Kuo A."/>
            <person name="Thoen E."/>
            <person name="Andreopoulos B."/>
            <person name="Lu D."/>
            <person name="Skrede I."/>
            <person name="Drula E."/>
            <person name="Henrissat B."/>
            <person name="Morin E."/>
            <person name="Kohler A."/>
            <person name="Barry K."/>
            <person name="LaButti K."/>
            <person name="Morin E."/>
            <person name="Salamov A."/>
            <person name="Lipzen A."/>
            <person name="Mereny Z."/>
            <person name="Hegedus B."/>
            <person name="Baldrian P."/>
            <person name="Stursova M."/>
            <person name="Weitz H."/>
            <person name="Taylor A."/>
            <person name="Grigoriev I.V."/>
            <person name="Nagy L.G."/>
            <person name="Martin F."/>
            <person name="Kauserud H."/>
        </authorList>
    </citation>
    <scope>NUCLEOTIDE SEQUENCE</scope>
    <source>
        <strain evidence="2">CBHHK188m</strain>
    </source>
</reference>
<feature type="region of interest" description="Disordered" evidence="1">
    <location>
        <begin position="15"/>
        <end position="63"/>
    </location>
</feature>
<organism evidence="2 3">
    <name type="scientific">Mycena maculata</name>
    <dbReference type="NCBI Taxonomy" id="230809"/>
    <lineage>
        <taxon>Eukaryota</taxon>
        <taxon>Fungi</taxon>
        <taxon>Dikarya</taxon>
        <taxon>Basidiomycota</taxon>
        <taxon>Agaricomycotina</taxon>
        <taxon>Agaricomycetes</taxon>
        <taxon>Agaricomycetidae</taxon>
        <taxon>Agaricales</taxon>
        <taxon>Marasmiineae</taxon>
        <taxon>Mycenaceae</taxon>
        <taxon>Mycena</taxon>
    </lineage>
</organism>
<feature type="compositionally biased region" description="Low complexity" evidence="1">
    <location>
        <begin position="43"/>
        <end position="54"/>
    </location>
</feature>
<sequence>MPPLSFQQWQEYQRFLADNPDVSTTSAPPPTPTPTAPTPTAPAPAHTAAPVTHAYQSSRIHPPPLIAPSSYQPFLGMAPSASTLAQSHFNRERLLPSTSNLQTSQANDDRLRHAALGSINPNHVARRTRGPAQSAPTLPHKIRKTTRPSIDQCLVVDVETPTVKVLVLVYPPFDPEGDYQDHLVYRTLHTDFVAVLEQKHLVYRYQLTLASTVNDMLIGVVGDMAASAAHYEFALARRTLSSNLTTNLQVLGLVDRGRVHKKLGVHAHIEPHTLQTTVGDLAGDRNRFSHEVNIKDSEWILRVAVMAYPLIGLSDDGRRHSCVTTENAIGEGPEREVLFVLLQRFFNQEASWFQRGEGNFLMLRPLFSISAAMPIPVQRLTDFKCLGAVCGLLMIFGRSPAPISPAIFQYIIHGGNLHSLHPTFVGEWFPELRSLILDFLALGPDSSLARFETHFATGRNLTAHLALAVTMLFKPTLGPTTFDHPEIQSFITGFQLQCRNGFNLPYANLDTLRAHTLDVTLTFTILVERFLHGAGIPCPLQFEPSRGAFHEIIDLSLINAPNFRARMFAWAATGSPFLDNSGNKIKVGPIDARDTTYATADSRELNTANGTVLFRTARYPVQYVLSLAQAQYSPQSEPANFQEAFDYWFLRQCLLGIGRYSIM</sequence>
<proteinExistence type="predicted"/>
<evidence type="ECO:0000313" key="2">
    <source>
        <dbReference type="EMBL" id="KAJ7755312.1"/>
    </source>
</evidence>
<protein>
    <submittedName>
        <fullName evidence="2">Uncharacterized protein</fullName>
    </submittedName>
</protein>
<dbReference type="InterPro" id="IPR035983">
    <property type="entry name" value="Hect_E3_ubiquitin_ligase"/>
</dbReference>
<comment type="caution">
    <text evidence="2">The sequence shown here is derived from an EMBL/GenBank/DDBJ whole genome shotgun (WGS) entry which is preliminary data.</text>
</comment>
<evidence type="ECO:0000256" key="1">
    <source>
        <dbReference type="SAM" id="MobiDB-lite"/>
    </source>
</evidence>
<dbReference type="Proteomes" id="UP001215280">
    <property type="component" value="Unassembled WGS sequence"/>
</dbReference>
<accession>A0AAD7NCR8</accession>
<gene>
    <name evidence="2" type="ORF">DFH07DRAFT_1028230</name>
</gene>
<name>A0AAD7NCR8_9AGAR</name>
<keyword evidence="3" id="KW-1185">Reference proteome</keyword>
<evidence type="ECO:0000313" key="3">
    <source>
        <dbReference type="Proteomes" id="UP001215280"/>
    </source>
</evidence>
<dbReference type="AlphaFoldDB" id="A0AAD7NCR8"/>
<dbReference type="SUPFAM" id="SSF56204">
    <property type="entry name" value="Hect, E3 ligase catalytic domain"/>
    <property type="match status" value="1"/>
</dbReference>
<dbReference type="GO" id="GO:0004842">
    <property type="term" value="F:ubiquitin-protein transferase activity"/>
    <property type="evidence" value="ECO:0007669"/>
    <property type="project" value="InterPro"/>
</dbReference>
<feature type="compositionally biased region" description="Pro residues" evidence="1">
    <location>
        <begin position="27"/>
        <end position="42"/>
    </location>
</feature>